<dbReference type="GO" id="GO:0016757">
    <property type="term" value="F:glycosyltransferase activity"/>
    <property type="evidence" value="ECO:0007669"/>
    <property type="project" value="UniProtKB-KW"/>
</dbReference>
<feature type="domain" description="Glycosyltransferase 2-like" evidence="1">
    <location>
        <begin position="5"/>
        <end position="157"/>
    </location>
</feature>
<reference evidence="2" key="1">
    <citation type="submission" date="2022-11" db="EMBL/GenBank/DDBJ databases">
        <title>Lysinibacillus irui.</title>
        <authorList>
            <person name="Akintayo S.O."/>
        </authorList>
    </citation>
    <scope>NUCLEOTIDE SEQUENCE</scope>
    <source>
        <strain evidence="2">IRB4-01</strain>
    </source>
</reference>
<dbReference type="SUPFAM" id="SSF53448">
    <property type="entry name" value="Nucleotide-diphospho-sugar transferases"/>
    <property type="match status" value="1"/>
</dbReference>
<dbReference type="InterPro" id="IPR029044">
    <property type="entry name" value="Nucleotide-diphossugar_trans"/>
</dbReference>
<accession>A0AAJ5UTY9</accession>
<evidence type="ECO:0000259" key="1">
    <source>
        <dbReference type="Pfam" id="PF00535"/>
    </source>
</evidence>
<name>A0AAJ5UTY9_9BACI</name>
<dbReference type="PANTHER" id="PTHR43685:SF2">
    <property type="entry name" value="GLYCOSYLTRANSFERASE 2-LIKE DOMAIN-CONTAINING PROTEIN"/>
    <property type="match status" value="1"/>
</dbReference>
<gene>
    <name evidence="2" type="ORF">OU989_03010</name>
</gene>
<keyword evidence="2" id="KW-0328">Glycosyltransferase</keyword>
<evidence type="ECO:0000313" key="2">
    <source>
        <dbReference type="EMBL" id="WDV07468.1"/>
    </source>
</evidence>
<dbReference type="KEGG" id="liu:OU989_03010"/>
<proteinExistence type="predicted"/>
<dbReference type="EMBL" id="CP113527">
    <property type="protein sequence ID" value="WDV07468.1"/>
    <property type="molecule type" value="Genomic_DNA"/>
</dbReference>
<dbReference type="InterPro" id="IPR050834">
    <property type="entry name" value="Glycosyltransf_2"/>
</dbReference>
<dbReference type="Pfam" id="PF00535">
    <property type="entry name" value="Glycos_transf_2"/>
    <property type="match status" value="1"/>
</dbReference>
<dbReference type="Gene3D" id="3.90.550.10">
    <property type="entry name" value="Spore Coat Polysaccharide Biosynthesis Protein SpsA, Chain A"/>
    <property type="match status" value="1"/>
</dbReference>
<dbReference type="Proteomes" id="UP001219585">
    <property type="component" value="Chromosome"/>
</dbReference>
<dbReference type="RefSeq" id="WP_274795639.1">
    <property type="nucleotide sequence ID" value="NZ_CP113527.1"/>
</dbReference>
<dbReference type="AlphaFoldDB" id="A0AAJ5UTY9"/>
<dbReference type="PANTHER" id="PTHR43685">
    <property type="entry name" value="GLYCOSYLTRANSFERASE"/>
    <property type="match status" value="1"/>
</dbReference>
<evidence type="ECO:0000313" key="3">
    <source>
        <dbReference type="Proteomes" id="UP001219585"/>
    </source>
</evidence>
<organism evidence="2 3">
    <name type="scientific">Lysinibacillus irui</name>
    <dbReference type="NCBI Taxonomy" id="2998077"/>
    <lineage>
        <taxon>Bacteria</taxon>
        <taxon>Bacillati</taxon>
        <taxon>Bacillota</taxon>
        <taxon>Bacilli</taxon>
        <taxon>Bacillales</taxon>
        <taxon>Bacillaceae</taxon>
        <taxon>Lysinibacillus</taxon>
    </lineage>
</organism>
<dbReference type="EC" id="2.4.-.-" evidence="2"/>
<sequence>MKKVSIIIPTYNRAKLLKKSIESCLQQTYKNIELIIVDDGSTDNTCEILHDIKDGRVKYIFQENKGLPEALNTGFKNAEGDYLTWTSDDNLYRLETIKVMVDRLEELGEPGFVYTDMEIYYEDTGETEYRNYSVNNRIYMGNYIGACFLYSKEIYNEIGDYDPDMYLAEDYDYWIRVCEKYPMIHIPKNLYIYRDHKESLSRSRRLKVIEAFEKVFEKNDCYTKMFSEIANYSLERDIYIYGKGAFAERIYKNSSFPNFKGFIDSFIKEEEVFCSEKVYPLHKLTECSSKPYIIIASTFRAEIEKNLKKIDYKPILDFY</sequence>
<dbReference type="InterPro" id="IPR001173">
    <property type="entry name" value="Glyco_trans_2-like"/>
</dbReference>
<keyword evidence="2" id="KW-0808">Transferase</keyword>
<protein>
    <submittedName>
        <fullName evidence="2">Glycosyltransferase</fullName>
        <ecNumber evidence="2">2.4.-.-</ecNumber>
    </submittedName>
</protein>